<dbReference type="RefSeq" id="WP_361703911.1">
    <property type="nucleotide sequence ID" value="NZ_JBEZVE010000010.1"/>
</dbReference>
<evidence type="ECO:0000256" key="1">
    <source>
        <dbReference type="ARBA" id="ARBA00001974"/>
    </source>
</evidence>
<evidence type="ECO:0000256" key="2">
    <source>
        <dbReference type="ARBA" id="ARBA00009347"/>
    </source>
</evidence>
<name>A0ABV2ZK95_9ACTN</name>
<feature type="domain" description="Acyl-CoA dehydrogenase/oxidase C-terminal" evidence="5">
    <location>
        <begin position="211"/>
        <end position="339"/>
    </location>
</feature>
<accession>A0ABV2ZK95</accession>
<evidence type="ECO:0000259" key="5">
    <source>
        <dbReference type="Pfam" id="PF00441"/>
    </source>
</evidence>
<keyword evidence="8" id="KW-1185">Reference proteome</keyword>
<dbReference type="InterPro" id="IPR009075">
    <property type="entry name" value="AcylCo_DH/oxidase_C"/>
</dbReference>
<proteinExistence type="inferred from homology"/>
<dbReference type="SUPFAM" id="SSF47203">
    <property type="entry name" value="Acyl-CoA dehydrogenase C-terminal domain-like"/>
    <property type="match status" value="1"/>
</dbReference>
<dbReference type="Pfam" id="PF00441">
    <property type="entry name" value="Acyl-CoA_dh_1"/>
    <property type="match status" value="1"/>
</dbReference>
<organism evidence="7 8">
    <name type="scientific">Streptomyces sp. 900129855</name>
    <dbReference type="NCBI Taxonomy" id="3155129"/>
    <lineage>
        <taxon>Bacteria</taxon>
        <taxon>Bacillati</taxon>
        <taxon>Actinomycetota</taxon>
        <taxon>Actinomycetes</taxon>
        <taxon>Kitasatosporales</taxon>
        <taxon>Streptomycetaceae</taxon>
        <taxon>Streptomyces</taxon>
    </lineage>
</organism>
<dbReference type="Gene3D" id="1.20.140.10">
    <property type="entry name" value="Butyryl-CoA Dehydrogenase, subunit A, domain 3"/>
    <property type="match status" value="1"/>
</dbReference>
<gene>
    <name evidence="7" type="ORF">AB0E89_20930</name>
</gene>
<dbReference type="SUPFAM" id="SSF56645">
    <property type="entry name" value="Acyl-CoA dehydrogenase NM domain-like"/>
    <property type="match status" value="1"/>
</dbReference>
<dbReference type="Proteomes" id="UP001550739">
    <property type="component" value="Unassembled WGS sequence"/>
</dbReference>
<protein>
    <submittedName>
        <fullName evidence="7">Acyl-CoA dehydrogenase family protein</fullName>
    </submittedName>
</protein>
<evidence type="ECO:0000313" key="7">
    <source>
        <dbReference type="EMBL" id="MEU3782984.1"/>
    </source>
</evidence>
<evidence type="ECO:0000256" key="3">
    <source>
        <dbReference type="ARBA" id="ARBA00022630"/>
    </source>
</evidence>
<reference evidence="7 8" key="1">
    <citation type="submission" date="2024-06" db="EMBL/GenBank/DDBJ databases">
        <title>The Natural Products Discovery Center: Release of the First 8490 Sequenced Strains for Exploring Actinobacteria Biosynthetic Diversity.</title>
        <authorList>
            <person name="Kalkreuter E."/>
            <person name="Kautsar S.A."/>
            <person name="Yang D."/>
            <person name="Bader C.D."/>
            <person name="Teijaro C.N."/>
            <person name="Fluegel L."/>
            <person name="Davis C.M."/>
            <person name="Simpson J.R."/>
            <person name="Lauterbach L."/>
            <person name="Steele A.D."/>
            <person name="Gui C."/>
            <person name="Meng S."/>
            <person name="Li G."/>
            <person name="Viehrig K."/>
            <person name="Ye F."/>
            <person name="Su P."/>
            <person name="Kiefer A.F."/>
            <person name="Nichols A."/>
            <person name="Cepeda A.J."/>
            <person name="Yan W."/>
            <person name="Fan B."/>
            <person name="Jiang Y."/>
            <person name="Adhikari A."/>
            <person name="Zheng C.-J."/>
            <person name="Schuster L."/>
            <person name="Cowan T.M."/>
            <person name="Smanski M.J."/>
            <person name="Chevrette M.G."/>
            <person name="De Carvalho L.P.S."/>
            <person name="Shen B."/>
        </authorList>
    </citation>
    <scope>NUCLEOTIDE SEQUENCE [LARGE SCALE GENOMIC DNA]</scope>
    <source>
        <strain evidence="7 8">NPDC033843</strain>
    </source>
</reference>
<comment type="caution">
    <text evidence="7">The sequence shown here is derived from an EMBL/GenBank/DDBJ whole genome shotgun (WGS) entry which is preliminary data.</text>
</comment>
<dbReference type="PANTHER" id="PTHR43884">
    <property type="entry name" value="ACYL-COA DEHYDROGENASE"/>
    <property type="match status" value="1"/>
</dbReference>
<comment type="cofactor">
    <cofactor evidence="1">
        <name>FAD</name>
        <dbReference type="ChEBI" id="CHEBI:57692"/>
    </cofactor>
</comment>
<dbReference type="Pfam" id="PF02771">
    <property type="entry name" value="Acyl-CoA_dh_N"/>
    <property type="match status" value="1"/>
</dbReference>
<dbReference type="InterPro" id="IPR037069">
    <property type="entry name" value="AcylCoA_DH/ox_N_sf"/>
</dbReference>
<dbReference type="Gene3D" id="2.40.110.10">
    <property type="entry name" value="Butyryl-CoA Dehydrogenase, subunit A, domain 2"/>
    <property type="match status" value="1"/>
</dbReference>
<dbReference type="Gene3D" id="1.10.540.10">
    <property type="entry name" value="Acyl-CoA dehydrogenase/oxidase, N-terminal domain"/>
    <property type="match status" value="1"/>
</dbReference>
<evidence type="ECO:0000256" key="4">
    <source>
        <dbReference type="ARBA" id="ARBA00022827"/>
    </source>
</evidence>
<dbReference type="InterPro" id="IPR009100">
    <property type="entry name" value="AcylCoA_DH/oxidase_NM_dom_sf"/>
</dbReference>
<comment type="similarity">
    <text evidence="2">Belongs to the acyl-CoA dehydrogenase family.</text>
</comment>
<dbReference type="PIRSF" id="PIRSF016578">
    <property type="entry name" value="HsaA"/>
    <property type="match status" value="1"/>
</dbReference>
<dbReference type="EMBL" id="JBEZVE010000010">
    <property type="protein sequence ID" value="MEU3782984.1"/>
    <property type="molecule type" value="Genomic_DNA"/>
</dbReference>
<dbReference type="PANTHER" id="PTHR43884:SF12">
    <property type="entry name" value="ISOVALERYL-COA DEHYDROGENASE, MITOCHONDRIAL-RELATED"/>
    <property type="match status" value="1"/>
</dbReference>
<keyword evidence="4" id="KW-0274">FAD</keyword>
<sequence>MARTWAGPAAADVDRHARLPSEALAGLREARLLSAMVPSDLGGDGASVAQIGGAVEALAQQCASTALIYAMHQIQVACLLRHARSAALRLFLQETAERQLLIASATSETGTAKDASSSRCVLERRAGGFRLDKNVPVISYGAHADAVLVTAARSSNAPTDQVLVLCRRPELQQTGVWDTLGFRGTCGPPYRLRGQGPFDHVLEDRFGDILARTMLPISHVLWACVWLGLATQALGKARRFVRESARRASGALPPGGYRLVEVARQHQRLAVLVRSEARRIDETPAEELAEPRSAAASNNVKVSASELAVDVVHGALVVTGMAGYANDGPYSMGRLLRDAYGGLVMVNNDRIAANTALLLLAAGEA</sequence>
<feature type="domain" description="Acyl-CoA dehydrogenase/oxidase N-terminal" evidence="6">
    <location>
        <begin position="7"/>
        <end position="96"/>
    </location>
</feature>
<keyword evidence="3" id="KW-0285">Flavoprotein</keyword>
<dbReference type="InterPro" id="IPR013786">
    <property type="entry name" value="AcylCoA_DH/ox_N"/>
</dbReference>
<evidence type="ECO:0000313" key="8">
    <source>
        <dbReference type="Proteomes" id="UP001550739"/>
    </source>
</evidence>
<dbReference type="InterPro" id="IPR046373">
    <property type="entry name" value="Acyl-CoA_Oxase/DH_mid-dom_sf"/>
</dbReference>
<evidence type="ECO:0000259" key="6">
    <source>
        <dbReference type="Pfam" id="PF02771"/>
    </source>
</evidence>
<dbReference type="InterPro" id="IPR036250">
    <property type="entry name" value="AcylCo_DH-like_C"/>
</dbReference>